<evidence type="ECO:0000259" key="1">
    <source>
        <dbReference type="PROSITE" id="PS50011"/>
    </source>
</evidence>
<evidence type="ECO:0000313" key="3">
    <source>
        <dbReference type="WBParaSite" id="Csp11.Scaffold630.g21529.t1"/>
    </source>
</evidence>
<sequence>MDPQREMHVQEDEIPRANLAPRTAFNDYIILHEIGRGLYAESYMVVDRYSRRTLVLKVNVQDPTDDSYRTELRVLNAIRRRLHFPSISNNFIEGNLECIVMTYAGLSIDRMMNMRGLRHFSAENVVRLGFQIFAAVKSLHDLGFYHRDLHRGNVTARLNSVGSMIVSLIDFGQAQEINYPRPDNYENKTWFSSLALFNGSPFERVDDYIAVIYTLLYCSGEPPISNNEETWLQEKAEFHLNPLSKIRRVENRWLGILYNTIENQRGRGIDTVELMNVFYANRNCDPASRMTIDIIGNSLVIN</sequence>
<protein>
    <submittedName>
        <fullName evidence="3">Protein kinase domain-containing protein</fullName>
    </submittedName>
</protein>
<dbReference type="Gene3D" id="1.10.510.10">
    <property type="entry name" value="Transferase(Phosphotransferase) domain 1"/>
    <property type="match status" value="1"/>
</dbReference>
<organism evidence="2 3">
    <name type="scientific">Caenorhabditis tropicalis</name>
    <dbReference type="NCBI Taxonomy" id="1561998"/>
    <lineage>
        <taxon>Eukaryota</taxon>
        <taxon>Metazoa</taxon>
        <taxon>Ecdysozoa</taxon>
        <taxon>Nematoda</taxon>
        <taxon>Chromadorea</taxon>
        <taxon>Rhabditida</taxon>
        <taxon>Rhabditina</taxon>
        <taxon>Rhabditomorpha</taxon>
        <taxon>Rhabditoidea</taxon>
        <taxon>Rhabditidae</taxon>
        <taxon>Peloderinae</taxon>
        <taxon>Caenorhabditis</taxon>
    </lineage>
</organism>
<dbReference type="WBParaSite" id="Csp11.Scaffold630.g21529.t1">
    <property type="protein sequence ID" value="Csp11.Scaffold630.g21529.t1"/>
    <property type="gene ID" value="Csp11.Scaffold630.g21529"/>
</dbReference>
<dbReference type="GO" id="GO:0044773">
    <property type="term" value="P:mitotic DNA damage checkpoint signaling"/>
    <property type="evidence" value="ECO:0007669"/>
    <property type="project" value="TreeGrafter"/>
</dbReference>
<dbReference type="PROSITE" id="PS50011">
    <property type="entry name" value="PROTEIN_KINASE_DOM"/>
    <property type="match status" value="1"/>
</dbReference>
<evidence type="ECO:0000313" key="2">
    <source>
        <dbReference type="Proteomes" id="UP000095282"/>
    </source>
</evidence>
<dbReference type="SUPFAM" id="SSF56112">
    <property type="entry name" value="Protein kinase-like (PK-like)"/>
    <property type="match status" value="1"/>
</dbReference>
<proteinExistence type="predicted"/>
<dbReference type="GO" id="GO:0004674">
    <property type="term" value="F:protein serine/threonine kinase activity"/>
    <property type="evidence" value="ECO:0007669"/>
    <property type="project" value="TreeGrafter"/>
</dbReference>
<reference evidence="3" key="1">
    <citation type="submission" date="2016-11" db="UniProtKB">
        <authorList>
            <consortium name="WormBaseParasite"/>
        </authorList>
    </citation>
    <scope>IDENTIFICATION</scope>
</reference>
<dbReference type="Proteomes" id="UP000095282">
    <property type="component" value="Unplaced"/>
</dbReference>
<accession>A0A1I7V1S0</accession>
<dbReference type="SMART" id="SM00220">
    <property type="entry name" value="S_TKc"/>
    <property type="match status" value="1"/>
</dbReference>
<dbReference type="GO" id="GO:0005524">
    <property type="term" value="F:ATP binding"/>
    <property type="evidence" value="ECO:0007669"/>
    <property type="project" value="InterPro"/>
</dbReference>
<dbReference type="eggNOG" id="KOG1164">
    <property type="taxonomic scope" value="Eukaryota"/>
</dbReference>
<dbReference type="PANTHER" id="PTHR44167">
    <property type="entry name" value="OVARIAN-SPECIFIC SERINE/THREONINE-PROTEIN KINASE LOK-RELATED"/>
    <property type="match status" value="1"/>
</dbReference>
<keyword evidence="2" id="KW-1185">Reference proteome</keyword>
<dbReference type="PANTHER" id="PTHR44167:SF31">
    <property type="entry name" value="PROTEIN CBG02007"/>
    <property type="match status" value="1"/>
</dbReference>
<dbReference type="AlphaFoldDB" id="A0A1I7V1S0"/>
<dbReference type="InterPro" id="IPR000719">
    <property type="entry name" value="Prot_kinase_dom"/>
</dbReference>
<name>A0A1I7V1S0_9PELO</name>
<dbReference type="STRING" id="1561998.A0A1I7V1S0"/>
<feature type="domain" description="Protein kinase" evidence="1">
    <location>
        <begin position="28"/>
        <end position="301"/>
    </location>
</feature>
<dbReference type="GO" id="GO:0005737">
    <property type="term" value="C:cytoplasm"/>
    <property type="evidence" value="ECO:0007669"/>
    <property type="project" value="TreeGrafter"/>
</dbReference>
<dbReference type="InterPro" id="IPR011009">
    <property type="entry name" value="Kinase-like_dom_sf"/>
</dbReference>
<dbReference type="Pfam" id="PF00069">
    <property type="entry name" value="Pkinase"/>
    <property type="match status" value="1"/>
</dbReference>
<dbReference type="GO" id="GO:0005634">
    <property type="term" value="C:nucleus"/>
    <property type="evidence" value="ECO:0007669"/>
    <property type="project" value="TreeGrafter"/>
</dbReference>